<evidence type="ECO:0000313" key="4">
    <source>
        <dbReference type="EMBL" id="KAJ3685109.1"/>
    </source>
</evidence>
<dbReference type="InterPro" id="IPR050258">
    <property type="entry name" value="Leguminous_Lectin"/>
</dbReference>
<comment type="similarity">
    <text evidence="1">Belongs to the leguminous lectin family.</text>
</comment>
<dbReference type="Proteomes" id="UP001210211">
    <property type="component" value="Unassembled WGS sequence"/>
</dbReference>
<dbReference type="PANTHER" id="PTHR32401">
    <property type="entry name" value="CONCANAVALIN A-LIKE LECTIN FAMILY PROTEIN"/>
    <property type="match status" value="1"/>
</dbReference>
<gene>
    <name evidence="4" type="ORF">LUZ61_014273</name>
</gene>
<evidence type="ECO:0000256" key="1">
    <source>
        <dbReference type="ARBA" id="ARBA00007606"/>
    </source>
</evidence>
<name>A0AAD5WB41_9POAL</name>
<keyword evidence="2" id="KW-0430">Lectin</keyword>
<dbReference type="InterPro" id="IPR019825">
    <property type="entry name" value="Lectin_legB_Mn/Ca_BS"/>
</dbReference>
<dbReference type="GO" id="GO:0030246">
    <property type="term" value="F:carbohydrate binding"/>
    <property type="evidence" value="ECO:0007669"/>
    <property type="project" value="UniProtKB-KW"/>
</dbReference>
<dbReference type="Gene3D" id="2.60.120.200">
    <property type="match status" value="1"/>
</dbReference>
<evidence type="ECO:0000256" key="2">
    <source>
        <dbReference type="ARBA" id="ARBA00022734"/>
    </source>
</evidence>
<dbReference type="PANTHER" id="PTHR32401:SF49">
    <property type="entry name" value="OS10G0129200 PROTEIN"/>
    <property type="match status" value="1"/>
</dbReference>
<sequence length="295" mass="32369">MASPGNSLSFNMDFTKHDYSSNLNCTLDALNYGNRCQDLASLGLTKNMPGGGIDSSVGKAFYRQPVLLWDNTTGEVTSFNTAFSFQIQMTQETKVLADGLAFFLSAYPPPDSTDGCRALGLFNLSSISISSPSHPIYCNSASVTVDKMSKQATTQMVAVEFDTYRNWWDPQQSGCHIGIDINNITSTVYEIVPNSSFIGKNMTAQISYNNLTQILNLLLSQDDDPTINFGISTRVNLASILPTEIAIGFSAATGWGTGSFEVHLLYSWSFNSTLVPRNNIKSTLSGWVQRFKYRS</sequence>
<dbReference type="Pfam" id="PF00139">
    <property type="entry name" value="Lectin_legB"/>
    <property type="match status" value="1"/>
</dbReference>
<reference evidence="4 5" key="1">
    <citation type="journal article" date="2022" name="Cell">
        <title>Repeat-based holocentromeres influence genome architecture and karyotype evolution.</title>
        <authorList>
            <person name="Hofstatter P.G."/>
            <person name="Thangavel G."/>
            <person name="Lux T."/>
            <person name="Neumann P."/>
            <person name="Vondrak T."/>
            <person name="Novak P."/>
            <person name="Zhang M."/>
            <person name="Costa L."/>
            <person name="Castellani M."/>
            <person name="Scott A."/>
            <person name="Toegelov H."/>
            <person name="Fuchs J."/>
            <person name="Mata-Sucre Y."/>
            <person name="Dias Y."/>
            <person name="Vanzela A.L.L."/>
            <person name="Huettel B."/>
            <person name="Almeida C.C.S."/>
            <person name="Simkova H."/>
            <person name="Souza G."/>
            <person name="Pedrosa-Harand A."/>
            <person name="Macas J."/>
            <person name="Mayer K.F.X."/>
            <person name="Houben A."/>
            <person name="Marques A."/>
        </authorList>
    </citation>
    <scope>NUCLEOTIDE SEQUENCE [LARGE SCALE GENOMIC DNA]</scope>
    <source>
        <strain evidence="4">RhyTen1mFocal</strain>
    </source>
</reference>
<proteinExistence type="inferred from homology"/>
<dbReference type="InterPro" id="IPR001220">
    <property type="entry name" value="Legume_lectin_dom"/>
</dbReference>
<keyword evidence="5" id="KW-1185">Reference proteome</keyword>
<dbReference type="CDD" id="cd06899">
    <property type="entry name" value="lectin_legume_LecRK_Arcelin_ConA"/>
    <property type="match status" value="1"/>
</dbReference>
<evidence type="ECO:0000259" key="3">
    <source>
        <dbReference type="Pfam" id="PF00139"/>
    </source>
</evidence>
<evidence type="ECO:0000313" key="5">
    <source>
        <dbReference type="Proteomes" id="UP001210211"/>
    </source>
</evidence>
<organism evidence="4 5">
    <name type="scientific">Rhynchospora tenuis</name>
    <dbReference type="NCBI Taxonomy" id="198213"/>
    <lineage>
        <taxon>Eukaryota</taxon>
        <taxon>Viridiplantae</taxon>
        <taxon>Streptophyta</taxon>
        <taxon>Embryophyta</taxon>
        <taxon>Tracheophyta</taxon>
        <taxon>Spermatophyta</taxon>
        <taxon>Magnoliopsida</taxon>
        <taxon>Liliopsida</taxon>
        <taxon>Poales</taxon>
        <taxon>Cyperaceae</taxon>
        <taxon>Cyperoideae</taxon>
        <taxon>Rhynchosporeae</taxon>
        <taxon>Rhynchospora</taxon>
    </lineage>
</organism>
<feature type="domain" description="Legume lectin" evidence="3">
    <location>
        <begin position="22"/>
        <end position="281"/>
    </location>
</feature>
<dbReference type="EMBL" id="JAMRDG010000002">
    <property type="protein sequence ID" value="KAJ3685109.1"/>
    <property type="molecule type" value="Genomic_DNA"/>
</dbReference>
<dbReference type="SUPFAM" id="SSF49899">
    <property type="entry name" value="Concanavalin A-like lectins/glucanases"/>
    <property type="match status" value="1"/>
</dbReference>
<dbReference type="PROSITE" id="PS00307">
    <property type="entry name" value="LECTIN_LEGUME_BETA"/>
    <property type="match status" value="1"/>
</dbReference>
<accession>A0AAD5WB41</accession>
<comment type="caution">
    <text evidence="4">The sequence shown here is derived from an EMBL/GenBank/DDBJ whole genome shotgun (WGS) entry which is preliminary data.</text>
</comment>
<dbReference type="InterPro" id="IPR016363">
    <property type="entry name" value="L-lectin"/>
</dbReference>
<dbReference type="InterPro" id="IPR013320">
    <property type="entry name" value="ConA-like_dom_sf"/>
</dbReference>
<dbReference type="PIRSF" id="PIRSF002690">
    <property type="entry name" value="L-type_lectin_plant"/>
    <property type="match status" value="1"/>
</dbReference>
<protein>
    <recommendedName>
        <fullName evidence="3">Legume lectin domain-containing protein</fullName>
    </recommendedName>
</protein>
<dbReference type="AlphaFoldDB" id="A0AAD5WB41"/>